<keyword evidence="3" id="KW-1185">Reference proteome</keyword>
<sequence>MTVGDSAPLLRAFTRAGEETFSFQRLEDVVGLADRDRGFVRESADGPLPVDGEQDLDRADSRWT</sequence>
<dbReference type="Proteomes" id="UP000054314">
    <property type="component" value="Unassembled WGS sequence"/>
</dbReference>
<evidence type="ECO:0000256" key="1">
    <source>
        <dbReference type="SAM" id="MobiDB-lite"/>
    </source>
</evidence>
<dbReference type="EMBL" id="AXCZ01000017">
    <property type="protein sequence ID" value="KGM13991.1"/>
    <property type="molecule type" value="Genomic_DNA"/>
</dbReference>
<organism evidence="2 3">
    <name type="scientific">Cellulomonas bogoriensis 69B4 = DSM 16987</name>
    <dbReference type="NCBI Taxonomy" id="1386082"/>
    <lineage>
        <taxon>Bacteria</taxon>
        <taxon>Bacillati</taxon>
        <taxon>Actinomycetota</taxon>
        <taxon>Actinomycetes</taxon>
        <taxon>Micrococcales</taxon>
        <taxon>Cellulomonadaceae</taxon>
        <taxon>Cellulomonas</taxon>
    </lineage>
</organism>
<feature type="region of interest" description="Disordered" evidence="1">
    <location>
        <begin position="41"/>
        <end position="64"/>
    </location>
</feature>
<evidence type="ECO:0000313" key="3">
    <source>
        <dbReference type="Proteomes" id="UP000054314"/>
    </source>
</evidence>
<evidence type="ECO:0000313" key="2">
    <source>
        <dbReference type="EMBL" id="KGM13991.1"/>
    </source>
</evidence>
<dbReference type="AlphaFoldDB" id="A0A0A0C198"/>
<comment type="caution">
    <text evidence="2">The sequence shown here is derived from an EMBL/GenBank/DDBJ whole genome shotgun (WGS) entry which is preliminary data.</text>
</comment>
<accession>A0A0A0C198</accession>
<reference evidence="2 3" key="1">
    <citation type="submission" date="2013-08" db="EMBL/GenBank/DDBJ databases">
        <title>Genome sequencing of Cellulomonas bogoriensis 69B4.</title>
        <authorList>
            <person name="Chen F."/>
            <person name="Li Y."/>
            <person name="Wang G."/>
        </authorList>
    </citation>
    <scope>NUCLEOTIDE SEQUENCE [LARGE SCALE GENOMIC DNA]</scope>
    <source>
        <strain evidence="2 3">69B4</strain>
    </source>
</reference>
<feature type="compositionally biased region" description="Basic and acidic residues" evidence="1">
    <location>
        <begin position="55"/>
        <end position="64"/>
    </location>
</feature>
<gene>
    <name evidence="2" type="ORF">N869_06860</name>
</gene>
<name>A0A0A0C198_9CELL</name>
<protein>
    <submittedName>
        <fullName evidence="2">Uncharacterized protein</fullName>
    </submittedName>
</protein>
<proteinExistence type="predicted"/>